<reference evidence="1 2" key="1">
    <citation type="journal article" date="2011" name="PLoS Genet.">
        <title>Comparative genomic analysis of human fungal pathogens causing paracoccidioidomycosis.</title>
        <authorList>
            <person name="Desjardins C.A."/>
            <person name="Champion M.D."/>
            <person name="Holder J.W."/>
            <person name="Muszewska A."/>
            <person name="Goldberg J."/>
            <person name="Bailao A.M."/>
            <person name="Brigido M.M."/>
            <person name="Ferreira M.E."/>
            <person name="Garcia A.M."/>
            <person name="Grynberg M."/>
            <person name="Gujja S."/>
            <person name="Heiman D.I."/>
            <person name="Henn M.R."/>
            <person name="Kodira C.D."/>
            <person name="Leon-Narvaez H."/>
            <person name="Longo L.V."/>
            <person name="Ma L.J."/>
            <person name="Malavazi I."/>
            <person name="Matsuo A.L."/>
            <person name="Morais F.V."/>
            <person name="Pereira M."/>
            <person name="Rodriguez-Brito S."/>
            <person name="Sakthikumar S."/>
            <person name="Salem-Izacc S.M."/>
            <person name="Sykes S.M."/>
            <person name="Teixeira M.M."/>
            <person name="Vallejo M.C."/>
            <person name="Walter M.E."/>
            <person name="Yandava C."/>
            <person name="Young S."/>
            <person name="Zeng Q."/>
            <person name="Zucker J."/>
            <person name="Felipe M.S."/>
            <person name="Goldman G.H."/>
            <person name="Haas B.J."/>
            <person name="McEwen J.G."/>
            <person name="Nino-Vega G."/>
            <person name="Puccia R."/>
            <person name="San-Blas G."/>
            <person name="Soares C.M."/>
            <person name="Birren B.W."/>
            <person name="Cuomo C.A."/>
        </authorList>
    </citation>
    <scope>NUCLEOTIDE SEQUENCE [LARGE SCALE GENOMIC DNA]</scope>
    <source>
        <strain evidence="1 2">Pb18</strain>
    </source>
</reference>
<evidence type="ECO:0000313" key="1">
    <source>
        <dbReference type="EMBL" id="KGM91821.1"/>
    </source>
</evidence>
<keyword evidence="2" id="KW-1185">Reference proteome</keyword>
<dbReference type="InParanoid" id="A0A0A0HUX8"/>
<organism evidence="1 2">
    <name type="scientific">Paracoccidioides brasiliensis (strain Pb18)</name>
    <dbReference type="NCBI Taxonomy" id="502780"/>
    <lineage>
        <taxon>Eukaryota</taxon>
        <taxon>Fungi</taxon>
        <taxon>Dikarya</taxon>
        <taxon>Ascomycota</taxon>
        <taxon>Pezizomycotina</taxon>
        <taxon>Eurotiomycetes</taxon>
        <taxon>Eurotiomycetidae</taxon>
        <taxon>Onygenales</taxon>
        <taxon>Ajellomycetaceae</taxon>
        <taxon>Paracoccidioides</taxon>
    </lineage>
</organism>
<dbReference type="HOGENOM" id="CLU_2386806_0_0_1"/>
<dbReference type="EMBL" id="KN275964">
    <property type="protein sequence ID" value="KGM91821.1"/>
    <property type="molecule type" value="Genomic_DNA"/>
</dbReference>
<protein>
    <submittedName>
        <fullName evidence="1">Uncharacterized protein</fullName>
    </submittedName>
</protein>
<dbReference type="RefSeq" id="XP_010761994.1">
    <property type="nucleotide sequence ID" value="XM_010763692.1"/>
</dbReference>
<sequence length="94" mass="10238">MATSTGNMSEAYQSGLSLTCNSGDVDESSQTPSFPLPRQGQLSTQLIACQLDFPLSDSGLRCRIFYSAYQWCGTARIADSQLLSRSPWKVHQGS</sequence>
<gene>
    <name evidence="1" type="ORF">PADG_12139</name>
</gene>
<dbReference type="KEGG" id="pbn:PADG_12139"/>
<dbReference type="GeneID" id="22588036"/>
<dbReference type="AlphaFoldDB" id="A0A0A0HUX8"/>
<dbReference type="Proteomes" id="UP000001628">
    <property type="component" value="Unassembled WGS sequence"/>
</dbReference>
<evidence type="ECO:0000313" key="2">
    <source>
        <dbReference type="Proteomes" id="UP000001628"/>
    </source>
</evidence>
<proteinExistence type="predicted"/>
<name>A0A0A0HUX8_PARBD</name>
<accession>A0A0A0HUX8</accession>
<dbReference type="VEuPathDB" id="FungiDB:PADG_12139"/>